<protein>
    <submittedName>
        <fullName evidence="2">Uncharacterized protein</fullName>
    </submittedName>
</protein>
<keyword evidence="3" id="KW-1185">Reference proteome</keyword>
<dbReference type="RefSeq" id="XP_058326295.1">
    <property type="nucleotide sequence ID" value="XM_058479727.1"/>
</dbReference>
<dbReference type="GeneID" id="83207031"/>
<comment type="caution">
    <text evidence="2">The sequence shown here is derived from an EMBL/GenBank/DDBJ whole genome shotgun (WGS) entry which is preliminary data.</text>
</comment>
<dbReference type="EMBL" id="JAPQKS010000008">
    <property type="protein sequence ID" value="KAJ5217424.1"/>
    <property type="molecule type" value="Genomic_DNA"/>
</dbReference>
<name>A0A9W9NCS4_9EURO</name>
<evidence type="ECO:0000313" key="3">
    <source>
        <dbReference type="Proteomes" id="UP001150941"/>
    </source>
</evidence>
<reference evidence="2" key="2">
    <citation type="journal article" date="2023" name="IMA Fungus">
        <title>Comparative genomic study of the Penicillium genus elucidates a diverse pangenome and 15 lateral gene transfer events.</title>
        <authorList>
            <person name="Petersen C."/>
            <person name="Sorensen T."/>
            <person name="Nielsen M.R."/>
            <person name="Sondergaard T.E."/>
            <person name="Sorensen J.L."/>
            <person name="Fitzpatrick D.A."/>
            <person name="Frisvad J.C."/>
            <person name="Nielsen K.L."/>
        </authorList>
    </citation>
    <scope>NUCLEOTIDE SEQUENCE</scope>
    <source>
        <strain evidence="2">IBT 19713</strain>
    </source>
</reference>
<dbReference type="AlphaFoldDB" id="A0A9W9NCS4"/>
<feature type="region of interest" description="Disordered" evidence="1">
    <location>
        <begin position="1"/>
        <end position="36"/>
    </location>
</feature>
<dbReference type="Proteomes" id="UP001150941">
    <property type="component" value="Unassembled WGS sequence"/>
</dbReference>
<evidence type="ECO:0000256" key="1">
    <source>
        <dbReference type="SAM" id="MobiDB-lite"/>
    </source>
</evidence>
<sequence>MAKCSRRSIGFPANTSPARAERRKPTSRSAFRRPQCSPYFEPGDHLAREKKTQILNHACLRIAHTLGDPAGFGPGLAARLIADPRDTARARIHVLADRSEVRDTATIGSFVQDLEIFADGTAPIEVGKFSKGAGARVLHQAENTHYIW</sequence>
<proteinExistence type="predicted"/>
<evidence type="ECO:0000313" key="2">
    <source>
        <dbReference type="EMBL" id="KAJ5217424.1"/>
    </source>
</evidence>
<organism evidence="2 3">
    <name type="scientific">Penicillium chermesinum</name>
    <dbReference type="NCBI Taxonomy" id="63820"/>
    <lineage>
        <taxon>Eukaryota</taxon>
        <taxon>Fungi</taxon>
        <taxon>Dikarya</taxon>
        <taxon>Ascomycota</taxon>
        <taxon>Pezizomycotina</taxon>
        <taxon>Eurotiomycetes</taxon>
        <taxon>Eurotiomycetidae</taxon>
        <taxon>Eurotiales</taxon>
        <taxon>Aspergillaceae</taxon>
        <taxon>Penicillium</taxon>
    </lineage>
</organism>
<dbReference type="OrthoDB" id="74991at2759"/>
<reference evidence="2" key="1">
    <citation type="submission" date="2022-11" db="EMBL/GenBank/DDBJ databases">
        <authorList>
            <person name="Petersen C."/>
        </authorList>
    </citation>
    <scope>NUCLEOTIDE SEQUENCE</scope>
    <source>
        <strain evidence="2">IBT 19713</strain>
    </source>
</reference>
<gene>
    <name evidence="2" type="ORF">N7468_010432</name>
</gene>
<accession>A0A9W9NCS4</accession>